<feature type="region of interest" description="Disordered" evidence="8">
    <location>
        <begin position="575"/>
        <end position="665"/>
    </location>
</feature>
<accession>A0A923I8S5</accession>
<dbReference type="Proteomes" id="UP000612361">
    <property type="component" value="Unassembled WGS sequence"/>
</dbReference>
<keyword evidence="3 9" id="KW-0732">Signal</keyword>
<dbReference type="InterPro" id="IPR005644">
    <property type="entry name" value="NolW-like"/>
</dbReference>
<dbReference type="InterPro" id="IPR019734">
    <property type="entry name" value="TPR_rpt"/>
</dbReference>
<dbReference type="Gene3D" id="1.25.40.10">
    <property type="entry name" value="Tetratricopeptide repeat domain"/>
    <property type="match status" value="1"/>
</dbReference>
<organism evidence="11 12">
    <name type="scientific">Undibacterium rugosum</name>
    <dbReference type="NCBI Taxonomy" id="2762291"/>
    <lineage>
        <taxon>Bacteria</taxon>
        <taxon>Pseudomonadati</taxon>
        <taxon>Pseudomonadota</taxon>
        <taxon>Betaproteobacteria</taxon>
        <taxon>Burkholderiales</taxon>
        <taxon>Oxalobacteraceae</taxon>
        <taxon>Undibacterium</taxon>
    </lineage>
</organism>
<dbReference type="GO" id="GO:0000272">
    <property type="term" value="P:polysaccharide catabolic process"/>
    <property type="evidence" value="ECO:0007669"/>
    <property type="project" value="InterPro"/>
</dbReference>
<keyword evidence="12" id="KW-1185">Reference proteome</keyword>
<dbReference type="RefSeq" id="WP_186881196.1">
    <property type="nucleotide sequence ID" value="NZ_JACOGG010000008.1"/>
</dbReference>
<evidence type="ECO:0000256" key="3">
    <source>
        <dbReference type="ARBA" id="ARBA00022729"/>
    </source>
</evidence>
<dbReference type="GO" id="GO:0015627">
    <property type="term" value="C:type II protein secretion system complex"/>
    <property type="evidence" value="ECO:0007669"/>
    <property type="project" value="TreeGrafter"/>
</dbReference>
<dbReference type="PRINTS" id="PR00811">
    <property type="entry name" value="BCTERIALGSPD"/>
</dbReference>
<proteinExistence type="inferred from homology"/>
<dbReference type="InterPro" id="IPR011990">
    <property type="entry name" value="TPR-like_helical_dom_sf"/>
</dbReference>
<dbReference type="PANTHER" id="PTHR30332">
    <property type="entry name" value="PROBABLE GENERAL SECRETION PATHWAY PROTEIN D"/>
    <property type="match status" value="1"/>
</dbReference>
<dbReference type="InterPro" id="IPR004846">
    <property type="entry name" value="T2SS/T3SS_dom"/>
</dbReference>
<dbReference type="InterPro" id="IPR011662">
    <property type="entry name" value="Secretin/TonB_short_N"/>
</dbReference>
<dbReference type="Gene3D" id="2.60.40.680">
    <property type="match status" value="1"/>
</dbReference>
<dbReference type="SMART" id="SM00028">
    <property type="entry name" value="TPR"/>
    <property type="match status" value="3"/>
</dbReference>
<dbReference type="GO" id="GO:0030246">
    <property type="term" value="F:carbohydrate binding"/>
    <property type="evidence" value="ECO:0007669"/>
    <property type="project" value="InterPro"/>
</dbReference>
<dbReference type="Pfam" id="PF07660">
    <property type="entry name" value="STN"/>
    <property type="match status" value="1"/>
</dbReference>
<dbReference type="InterPro" id="IPR050810">
    <property type="entry name" value="Bact_Secretion_Sys_Channel"/>
</dbReference>
<dbReference type="SMART" id="SM00965">
    <property type="entry name" value="STN"/>
    <property type="match status" value="1"/>
</dbReference>
<keyword evidence="5" id="KW-0998">Cell outer membrane</keyword>
<evidence type="ECO:0000256" key="6">
    <source>
        <dbReference type="RuleBase" id="RU004003"/>
    </source>
</evidence>
<name>A0A923I8S5_9BURK</name>
<dbReference type="PRINTS" id="PR01032">
    <property type="entry name" value="PHAGEIV"/>
</dbReference>
<dbReference type="Pfam" id="PF00263">
    <property type="entry name" value="Secretin"/>
    <property type="match status" value="1"/>
</dbReference>
<dbReference type="CDD" id="cd08547">
    <property type="entry name" value="Type_II_cohesin"/>
    <property type="match status" value="1"/>
</dbReference>
<dbReference type="InterPro" id="IPR008965">
    <property type="entry name" value="CBM2/CBM3_carb-bd_dom_sf"/>
</dbReference>
<dbReference type="GO" id="GO:0009306">
    <property type="term" value="P:protein secretion"/>
    <property type="evidence" value="ECO:0007669"/>
    <property type="project" value="InterPro"/>
</dbReference>
<dbReference type="Gene3D" id="3.30.1370.120">
    <property type="match status" value="1"/>
</dbReference>
<feature type="signal peptide" evidence="9">
    <location>
        <begin position="1"/>
        <end position="31"/>
    </location>
</feature>
<protein>
    <submittedName>
        <fullName evidence="11">General secretion pathway protein GspD</fullName>
    </submittedName>
</protein>
<evidence type="ECO:0000256" key="9">
    <source>
        <dbReference type="SAM" id="SignalP"/>
    </source>
</evidence>
<evidence type="ECO:0000256" key="2">
    <source>
        <dbReference type="ARBA" id="ARBA00022448"/>
    </source>
</evidence>
<evidence type="ECO:0000256" key="4">
    <source>
        <dbReference type="ARBA" id="ARBA00023136"/>
    </source>
</evidence>
<comment type="similarity">
    <text evidence="6">Belongs to the bacterial secretin family.</text>
</comment>
<dbReference type="AlphaFoldDB" id="A0A923I8S5"/>
<comment type="caution">
    <text evidence="11">The sequence shown here is derived from an EMBL/GenBank/DDBJ whole genome shotgun (WGS) entry which is preliminary data.</text>
</comment>
<comment type="subcellular location">
    <subcellularLocation>
        <location evidence="7">Cell outer membrane</location>
    </subcellularLocation>
    <subcellularLocation>
        <location evidence="1">Membrane</location>
    </subcellularLocation>
</comment>
<feature type="compositionally biased region" description="Low complexity" evidence="8">
    <location>
        <begin position="592"/>
        <end position="602"/>
    </location>
</feature>
<evidence type="ECO:0000313" key="11">
    <source>
        <dbReference type="EMBL" id="MBC3935638.1"/>
    </source>
</evidence>
<sequence>MLSICSYNLLTKFGRNILLCIVAAVILSSCAAQQSFREGKELAASGKLEQAMDKFQQASTADSKNAEYRFAFLELRDKVLSTYLQRAEKLKVTGKSQEAEQALENVLRIDPLNERAIAKLDELKSGQRQWQLTNEAQLAFGNNDLETARNKLHIVLTENPNNIAAQSLQRKIIEKNKSTASDLGLSGKFKKPISIEFRDVSLKQLFEVISHSSGMNFVFDKEVKTDQKTSIFLKDSTIESAVHFVLMTNQLEQQIVDANTILIYPNTPAKVKDYQEMVVRTFFLANVDAKSIANTVKTIVKTKDIVIDEKLNMLILRDSPDAIRVAERLISLQDIPEPEVMLEVEVLEIKRTRLLALGIQWPDSLSLTPLPSTVGGSVSLRNLRNLNTGSIGATVSPMTVNAKKQDSDANLLANPRIRARNHENAKILIGERVPNITTTSTATGFVSESITYLEVGLKLNVQPTVYLDNDVAIKVDMEVSNIVGQTQTKSGSTAYQIGTRNASTVLRLKDGETQILAGLINNEDRTSANKVPGLGELPILGRLFGGNTDDNQKTEIILSITPRIVRNIQRPEASLSEFQAGTDSSFRNRPDSNNSSAANAASPLNTNDASKKSGTSPENANKSQATSQPNNGMPNVQGQFLNQVNTGTNTNPQYPNIGIVSSNPPKLQWQGPGNIKVGDNFSVQLNIQSDQGILNIPLTITYDSKLLQVNDVIEGDFLKQGNAQTTFMSRIDQNGQIIVSDTRNGDVGAVTQGTLLSVNFKALGSSDNSTIQVSNVSATGFGGRVIPVPVPTALNLKIQQ</sequence>
<evidence type="ECO:0000313" key="12">
    <source>
        <dbReference type="Proteomes" id="UP000612361"/>
    </source>
</evidence>
<dbReference type="InterPro" id="IPR002102">
    <property type="entry name" value="Cohesin_dom"/>
</dbReference>
<keyword evidence="4" id="KW-0472">Membrane</keyword>
<feature type="domain" description="Secretin/TonB short N-terminal" evidence="10">
    <location>
        <begin position="215"/>
        <end position="266"/>
    </location>
</feature>
<evidence type="ECO:0000256" key="8">
    <source>
        <dbReference type="SAM" id="MobiDB-lite"/>
    </source>
</evidence>
<reference evidence="11" key="1">
    <citation type="submission" date="2020-08" db="EMBL/GenBank/DDBJ databases">
        <title>Novel species isolated from subtropical streams in China.</title>
        <authorList>
            <person name="Lu H."/>
        </authorList>
    </citation>
    <scope>NUCLEOTIDE SEQUENCE</scope>
    <source>
        <strain evidence="11">CY7W</strain>
    </source>
</reference>
<dbReference type="Pfam" id="PF00963">
    <property type="entry name" value="Cohesin"/>
    <property type="match status" value="1"/>
</dbReference>
<evidence type="ECO:0000256" key="5">
    <source>
        <dbReference type="ARBA" id="ARBA00023237"/>
    </source>
</evidence>
<evidence type="ECO:0000259" key="10">
    <source>
        <dbReference type="SMART" id="SM00965"/>
    </source>
</evidence>
<dbReference type="PANTHER" id="PTHR30332:SF17">
    <property type="entry name" value="TYPE IV PILIATION SYSTEM PROTEIN DR_0774-RELATED"/>
    <property type="match status" value="1"/>
</dbReference>
<evidence type="ECO:0000256" key="7">
    <source>
        <dbReference type="RuleBase" id="RU004004"/>
    </source>
</evidence>
<keyword evidence="2 7" id="KW-0813">Transport</keyword>
<dbReference type="InterPro" id="IPR038591">
    <property type="entry name" value="NolW-like_sf"/>
</dbReference>
<feature type="compositionally biased region" description="Polar residues" evidence="8">
    <location>
        <begin position="576"/>
        <end position="587"/>
    </location>
</feature>
<dbReference type="EMBL" id="JACOGG010000008">
    <property type="protein sequence ID" value="MBC3935638.1"/>
    <property type="molecule type" value="Genomic_DNA"/>
</dbReference>
<dbReference type="SUPFAM" id="SSF48452">
    <property type="entry name" value="TPR-like"/>
    <property type="match status" value="1"/>
</dbReference>
<dbReference type="SUPFAM" id="SSF49384">
    <property type="entry name" value="Carbohydrate-binding domain"/>
    <property type="match status" value="1"/>
</dbReference>
<evidence type="ECO:0000256" key="1">
    <source>
        <dbReference type="ARBA" id="ARBA00004370"/>
    </source>
</evidence>
<feature type="chain" id="PRO_5037066716" evidence="9">
    <location>
        <begin position="32"/>
        <end position="800"/>
    </location>
</feature>
<dbReference type="InterPro" id="IPR001775">
    <property type="entry name" value="GspD/PilQ"/>
</dbReference>
<dbReference type="Pfam" id="PF03958">
    <property type="entry name" value="Secretin_N"/>
    <property type="match status" value="1"/>
</dbReference>
<gene>
    <name evidence="11" type="ORF">H8K47_09725</name>
</gene>
<dbReference type="GO" id="GO:0009279">
    <property type="term" value="C:cell outer membrane"/>
    <property type="evidence" value="ECO:0007669"/>
    <property type="project" value="UniProtKB-SubCell"/>
</dbReference>
<feature type="compositionally biased region" description="Polar residues" evidence="8">
    <location>
        <begin position="603"/>
        <end position="665"/>
    </location>
</feature>